<gene>
    <name evidence="1" type="ORF">HT102_06720</name>
</gene>
<dbReference type="PANTHER" id="PTHR34387">
    <property type="entry name" value="SLR1258 PROTEIN"/>
    <property type="match status" value="1"/>
</dbReference>
<dbReference type="Gene3D" id="3.30.110.170">
    <property type="entry name" value="Protein of unknown function (DUF541), domain 1"/>
    <property type="match status" value="1"/>
</dbReference>
<dbReference type="AlphaFoldDB" id="A0A927JBR5"/>
<dbReference type="PANTHER" id="PTHR34387:SF1">
    <property type="entry name" value="PERIPLASMIC IMMUNOGENIC PROTEIN"/>
    <property type="match status" value="1"/>
</dbReference>
<dbReference type="EMBL" id="JACYWE010000003">
    <property type="protein sequence ID" value="MBD8506173.1"/>
    <property type="molecule type" value="Genomic_DNA"/>
</dbReference>
<reference evidence="1" key="1">
    <citation type="submission" date="2020-09" db="EMBL/GenBank/DDBJ databases">
        <title>Hoyosella lacisalsi sp. nov., a halotolerant actinobacterium isolated from soil of Lake Gudzhirganskoe.</title>
        <authorList>
            <person name="Yang Q."/>
            <person name="Guo P.Y."/>
            <person name="Liu S.W."/>
            <person name="Li F.N."/>
            <person name="Sun C.H."/>
        </authorList>
    </citation>
    <scope>NUCLEOTIDE SEQUENCE</scope>
    <source>
        <strain evidence="1">G463</strain>
    </source>
</reference>
<dbReference type="Pfam" id="PF04402">
    <property type="entry name" value="SIMPL"/>
    <property type="match status" value="1"/>
</dbReference>
<evidence type="ECO:0000313" key="2">
    <source>
        <dbReference type="Proteomes" id="UP000642993"/>
    </source>
</evidence>
<comment type="caution">
    <text evidence="1">The sequence shown here is derived from an EMBL/GenBank/DDBJ whole genome shotgun (WGS) entry which is preliminary data.</text>
</comment>
<dbReference type="GO" id="GO:0006974">
    <property type="term" value="P:DNA damage response"/>
    <property type="evidence" value="ECO:0007669"/>
    <property type="project" value="TreeGrafter"/>
</dbReference>
<name>A0A927JBR5_9ACTN</name>
<dbReference type="Gene3D" id="3.30.70.2970">
    <property type="entry name" value="Protein of unknown function (DUF541), domain 2"/>
    <property type="match status" value="1"/>
</dbReference>
<sequence>MSGSGIVSGTPDTLRATVGVQVERGSVQEALDAANEAAQRVIDAVREGGVADEDIQTERFSINPRYEFDEGPRTRRIAGYEVANQLTIKIRDIDASGSTLDASARAGGDDAVVNGVGFMLEDNAELLRQARERAFEDARQRAEQYAELAGSDLGEVVSIVEDQAPSPQPFFADTMQGRAESAVPIEPGSQDVEVRVTVRWELG</sequence>
<proteinExistence type="predicted"/>
<evidence type="ECO:0000313" key="1">
    <source>
        <dbReference type="EMBL" id="MBD8506173.1"/>
    </source>
</evidence>
<organism evidence="1 2">
    <name type="scientific">Lolliginicoccus lacisalsi</name>
    <dbReference type="NCBI Taxonomy" id="2742202"/>
    <lineage>
        <taxon>Bacteria</taxon>
        <taxon>Bacillati</taxon>
        <taxon>Actinomycetota</taxon>
        <taxon>Actinomycetes</taxon>
        <taxon>Mycobacteriales</taxon>
        <taxon>Hoyosellaceae</taxon>
        <taxon>Lolliginicoccus</taxon>
    </lineage>
</organism>
<dbReference type="InterPro" id="IPR052022">
    <property type="entry name" value="26kDa_periplasmic_antigen"/>
</dbReference>
<dbReference type="InterPro" id="IPR007497">
    <property type="entry name" value="SIMPL/DUF541"/>
</dbReference>
<keyword evidence="2" id="KW-1185">Reference proteome</keyword>
<protein>
    <submittedName>
        <fullName evidence="1">SIMPL domain-containing protein</fullName>
    </submittedName>
</protein>
<accession>A0A927JBR5</accession>
<dbReference type="Proteomes" id="UP000642993">
    <property type="component" value="Unassembled WGS sequence"/>
</dbReference>